<proteinExistence type="predicted"/>
<comment type="caution">
    <text evidence="1">The sequence shown here is derived from an EMBL/GenBank/DDBJ whole genome shotgun (WGS) entry which is preliminary data.</text>
</comment>
<feature type="non-terminal residue" evidence="1">
    <location>
        <position position="1"/>
    </location>
</feature>
<reference evidence="1 2" key="1">
    <citation type="submission" date="2021-06" db="EMBL/GenBank/DDBJ databases">
        <authorList>
            <person name="Palmer J.M."/>
        </authorList>
    </citation>
    <scope>NUCLEOTIDE SEQUENCE [LARGE SCALE GENOMIC DNA]</scope>
    <source>
        <strain evidence="1 2">CL_MEX2019</strain>
        <tissue evidence="1">Muscle</tissue>
    </source>
</reference>
<keyword evidence="2" id="KW-1185">Reference proteome</keyword>
<gene>
    <name evidence="1" type="ORF">CHARACLAT_013220</name>
</gene>
<organism evidence="1 2">
    <name type="scientific">Characodon lateralis</name>
    <dbReference type="NCBI Taxonomy" id="208331"/>
    <lineage>
        <taxon>Eukaryota</taxon>
        <taxon>Metazoa</taxon>
        <taxon>Chordata</taxon>
        <taxon>Craniata</taxon>
        <taxon>Vertebrata</taxon>
        <taxon>Euteleostomi</taxon>
        <taxon>Actinopterygii</taxon>
        <taxon>Neopterygii</taxon>
        <taxon>Teleostei</taxon>
        <taxon>Neoteleostei</taxon>
        <taxon>Acanthomorphata</taxon>
        <taxon>Ovalentaria</taxon>
        <taxon>Atherinomorphae</taxon>
        <taxon>Cyprinodontiformes</taxon>
        <taxon>Goodeidae</taxon>
        <taxon>Characodon</taxon>
    </lineage>
</organism>
<feature type="non-terminal residue" evidence="1">
    <location>
        <position position="52"/>
    </location>
</feature>
<sequence>VDGLLKANVSCDDSDLEAHLNSWNLGIENPRYSSQALRGITPLPMIMALKAE</sequence>
<name>A0ABU7F4X0_9TELE</name>
<evidence type="ECO:0000313" key="1">
    <source>
        <dbReference type="EMBL" id="MED6293698.1"/>
    </source>
</evidence>
<protein>
    <submittedName>
        <fullName evidence="1">Uncharacterized protein</fullName>
    </submittedName>
</protein>
<dbReference type="Proteomes" id="UP001352852">
    <property type="component" value="Unassembled WGS sequence"/>
</dbReference>
<dbReference type="EMBL" id="JAHUTJ010074716">
    <property type="protein sequence ID" value="MED6293698.1"/>
    <property type="molecule type" value="Genomic_DNA"/>
</dbReference>
<accession>A0ABU7F4X0</accession>
<evidence type="ECO:0000313" key="2">
    <source>
        <dbReference type="Proteomes" id="UP001352852"/>
    </source>
</evidence>